<gene>
    <name evidence="1" type="ORF">NCTC11421_01095</name>
</gene>
<dbReference type="Pfam" id="PF05751">
    <property type="entry name" value="FixH"/>
    <property type="match status" value="1"/>
</dbReference>
<organism evidence="1">
    <name type="scientific">Neisseria gonorrhoeae</name>
    <dbReference type="NCBI Taxonomy" id="485"/>
    <lineage>
        <taxon>Bacteria</taxon>
        <taxon>Pseudomonadati</taxon>
        <taxon>Pseudomonadota</taxon>
        <taxon>Betaproteobacteria</taxon>
        <taxon>Neisseriales</taxon>
        <taxon>Neisseriaceae</taxon>
        <taxon>Neisseria</taxon>
    </lineage>
</organism>
<evidence type="ECO:0000313" key="1">
    <source>
        <dbReference type="EMBL" id="SUA20990.1"/>
    </source>
</evidence>
<reference evidence="1" key="1">
    <citation type="submission" date="2018-06" db="EMBL/GenBank/DDBJ databases">
        <authorList>
            <consortium name="Pathogen Informatics"/>
            <person name="Doyle S."/>
        </authorList>
    </citation>
    <scope>NUCLEOTIDE SEQUENCE [LARGE SCALE GENOMIC DNA]</scope>
    <source>
        <strain evidence="1">NCTC11421</strain>
    </source>
</reference>
<dbReference type="AlphaFoldDB" id="A0A378VXZ5"/>
<dbReference type="InterPro" id="IPR008620">
    <property type="entry name" value="FixH"/>
</dbReference>
<proteinExistence type="predicted"/>
<name>A0A378VXZ5_NEIGO</name>
<protein>
    <submittedName>
        <fullName evidence="1">Inner membrane protein</fullName>
    </submittedName>
</protein>
<accession>A0A378VXZ5</accession>
<dbReference type="EMBL" id="UGRI01000001">
    <property type="protein sequence ID" value="SUA20990.1"/>
    <property type="molecule type" value="Genomic_DNA"/>
</dbReference>
<sequence>MHQTASRLFWKKTQPLSENNRVSKQSNQALVQTRLAVGLDGGADFCRHRQRRYVFVAQQHATDLVTDDYYKDGKHIDIQLHRDEEAVRRHIGVQVLISPDMNAAKVFVGGEFDGKQPLNLLLMHPTRKADDQTVALKPVGSAQNGRAEYEAVFKTLPPANHWYVRVEDAAGVWRVENKWITSQGNAVDLTPMDKLFNNAGSK</sequence>